<reference evidence="1 2" key="1">
    <citation type="submission" date="2019-03" db="EMBL/GenBank/DDBJ databases">
        <title>First draft genome of Liparis tanakae, snailfish: a comprehensive survey of snailfish specific genes.</title>
        <authorList>
            <person name="Kim W."/>
            <person name="Song I."/>
            <person name="Jeong J.-H."/>
            <person name="Kim D."/>
            <person name="Kim S."/>
            <person name="Ryu S."/>
            <person name="Song J.Y."/>
            <person name="Lee S.K."/>
        </authorList>
    </citation>
    <scope>NUCLEOTIDE SEQUENCE [LARGE SCALE GENOMIC DNA]</scope>
    <source>
        <tissue evidence="1">Muscle</tissue>
    </source>
</reference>
<accession>A0A4Z2EEJ7</accession>
<dbReference type="EMBL" id="SRLO01008789">
    <property type="protein sequence ID" value="TNN27153.1"/>
    <property type="molecule type" value="Genomic_DNA"/>
</dbReference>
<protein>
    <submittedName>
        <fullName evidence="1">Uncharacterized protein</fullName>
    </submittedName>
</protein>
<organism evidence="1 2">
    <name type="scientific">Liparis tanakae</name>
    <name type="common">Tanaka's snailfish</name>
    <dbReference type="NCBI Taxonomy" id="230148"/>
    <lineage>
        <taxon>Eukaryota</taxon>
        <taxon>Metazoa</taxon>
        <taxon>Chordata</taxon>
        <taxon>Craniata</taxon>
        <taxon>Vertebrata</taxon>
        <taxon>Euteleostomi</taxon>
        <taxon>Actinopterygii</taxon>
        <taxon>Neopterygii</taxon>
        <taxon>Teleostei</taxon>
        <taxon>Neoteleostei</taxon>
        <taxon>Acanthomorphata</taxon>
        <taxon>Eupercaria</taxon>
        <taxon>Perciformes</taxon>
        <taxon>Cottioidei</taxon>
        <taxon>Cottales</taxon>
        <taxon>Liparidae</taxon>
        <taxon>Liparis</taxon>
    </lineage>
</organism>
<name>A0A4Z2EEJ7_9TELE</name>
<evidence type="ECO:0000313" key="1">
    <source>
        <dbReference type="EMBL" id="TNN27153.1"/>
    </source>
</evidence>
<proteinExistence type="predicted"/>
<gene>
    <name evidence="1" type="ORF">EYF80_062705</name>
</gene>
<dbReference type="Proteomes" id="UP000314294">
    <property type="component" value="Unassembled WGS sequence"/>
</dbReference>
<sequence>MTFPLNRRSIVLSITSEHAAVRREGLALLRLFSRSPRGRRLATDSLDVPR</sequence>
<dbReference type="AlphaFoldDB" id="A0A4Z2EEJ7"/>
<evidence type="ECO:0000313" key="2">
    <source>
        <dbReference type="Proteomes" id="UP000314294"/>
    </source>
</evidence>
<comment type="caution">
    <text evidence="1">The sequence shown here is derived from an EMBL/GenBank/DDBJ whole genome shotgun (WGS) entry which is preliminary data.</text>
</comment>
<keyword evidence="2" id="KW-1185">Reference proteome</keyword>